<dbReference type="Pfam" id="PF12728">
    <property type="entry name" value="HTH_17"/>
    <property type="match status" value="1"/>
</dbReference>
<dbReference type="GO" id="GO:0003677">
    <property type="term" value="F:DNA binding"/>
    <property type="evidence" value="ECO:0007669"/>
    <property type="project" value="InterPro"/>
</dbReference>
<gene>
    <name evidence="7" type="ORF">Rhe02_87800</name>
</gene>
<evidence type="ECO:0000313" key="8">
    <source>
        <dbReference type="Proteomes" id="UP000612899"/>
    </source>
</evidence>
<feature type="domain" description="HTH merR-type" evidence="6">
    <location>
        <begin position="7"/>
        <end position="56"/>
    </location>
</feature>
<dbReference type="InterPro" id="IPR016143">
    <property type="entry name" value="Citrate_synth-like_sm_a-sub"/>
</dbReference>
<dbReference type="PANTHER" id="PTHR11739:SF4">
    <property type="entry name" value="CITRATE SYNTHASE, PEROXISOMAL"/>
    <property type="match status" value="1"/>
</dbReference>
<reference evidence="7" key="1">
    <citation type="submission" date="2021-01" db="EMBL/GenBank/DDBJ databases">
        <title>Whole genome shotgun sequence of Rhizocola hellebori NBRC 109834.</title>
        <authorList>
            <person name="Komaki H."/>
            <person name="Tamura T."/>
        </authorList>
    </citation>
    <scope>NUCLEOTIDE SEQUENCE</scope>
    <source>
        <strain evidence="7">NBRC 109834</strain>
    </source>
</reference>
<accession>A0A8J3QH06</accession>
<dbReference type="EMBL" id="BONY01000104">
    <property type="protein sequence ID" value="GIH10713.1"/>
    <property type="molecule type" value="Genomic_DNA"/>
</dbReference>
<evidence type="ECO:0000256" key="1">
    <source>
        <dbReference type="ARBA" id="ARBA00005163"/>
    </source>
</evidence>
<dbReference type="GO" id="GO:0005829">
    <property type="term" value="C:cytosol"/>
    <property type="evidence" value="ECO:0007669"/>
    <property type="project" value="TreeGrafter"/>
</dbReference>
<dbReference type="UniPathway" id="UPA00223"/>
<dbReference type="PRINTS" id="PR00143">
    <property type="entry name" value="CITRTSNTHASE"/>
</dbReference>
<dbReference type="PROSITE" id="PS50937">
    <property type="entry name" value="HTH_MERR_2"/>
    <property type="match status" value="1"/>
</dbReference>
<dbReference type="InterPro" id="IPR009061">
    <property type="entry name" value="DNA-bd_dom_put_sf"/>
</dbReference>
<dbReference type="PANTHER" id="PTHR11739">
    <property type="entry name" value="CITRATE SYNTHASE"/>
    <property type="match status" value="1"/>
</dbReference>
<name>A0A8J3QH06_9ACTN</name>
<evidence type="ECO:0000256" key="3">
    <source>
        <dbReference type="ARBA" id="ARBA00012972"/>
    </source>
</evidence>
<dbReference type="EC" id="2.3.3.16" evidence="3"/>
<keyword evidence="8" id="KW-1185">Reference proteome</keyword>
<dbReference type="InterPro" id="IPR000551">
    <property type="entry name" value="MerR-type_HTH_dom"/>
</dbReference>
<dbReference type="GO" id="GO:0005975">
    <property type="term" value="P:carbohydrate metabolic process"/>
    <property type="evidence" value="ECO:0007669"/>
    <property type="project" value="TreeGrafter"/>
</dbReference>
<dbReference type="InterPro" id="IPR002020">
    <property type="entry name" value="Citrate_synthase"/>
</dbReference>
<sequence>MSNSAVLWTTEQAARRLGVKPATVYAYVSRGLLHSTRDPSGRGSLFRADEVERLAQRRAPKRAAKNPGPLIGTALTQAADGRLRYRGRDVATLARTQTFESVATLLWTGKPHAPQPFSCPTAPLAAARAALATLPPTTTLLHLLRLTTAVLATTHPTDPLPTPTPAAAPSTATTAPSTASPSAATDAKSVAAIGRALLAALVDALPAAQPPPDAPMPHHAGGLAGRLWGKLTGRAAEPGLVKALDAALILLADHDLAASTFAARVAASTHASPYAVVLAGLSAFEGPLHGASAGRAYALLRDAIDSGDAVGVFTERLAAHGHVDGFAEKPGSVYPDGDPRAAILLSIVDACPVPAKVKEAINDLRRAAGYRSTRVPSIEFALAALMHSAGMRPDAGEAIFAIARVAGWLAHAIEEYEAPQLRYRYQGTYTGS</sequence>
<evidence type="ECO:0000259" key="6">
    <source>
        <dbReference type="PROSITE" id="PS50937"/>
    </source>
</evidence>
<keyword evidence="4" id="KW-0808">Transferase</keyword>
<comment type="similarity">
    <text evidence="2">Belongs to the citrate synthase family.</text>
</comment>
<feature type="compositionally biased region" description="Low complexity" evidence="5">
    <location>
        <begin position="167"/>
        <end position="184"/>
    </location>
</feature>
<evidence type="ECO:0000256" key="2">
    <source>
        <dbReference type="ARBA" id="ARBA00010566"/>
    </source>
</evidence>
<proteinExistence type="inferred from homology"/>
<dbReference type="Gene3D" id="1.10.1660.10">
    <property type="match status" value="1"/>
</dbReference>
<dbReference type="Pfam" id="PF00285">
    <property type="entry name" value="Citrate_synt"/>
    <property type="match status" value="1"/>
</dbReference>
<protein>
    <recommendedName>
        <fullName evidence="3">citrate synthase (unknown stereospecificity)</fullName>
        <ecNumber evidence="3">2.3.3.16</ecNumber>
    </recommendedName>
</protein>
<dbReference type="InterPro" id="IPR041657">
    <property type="entry name" value="HTH_17"/>
</dbReference>
<dbReference type="Gene3D" id="1.10.580.10">
    <property type="entry name" value="Citrate Synthase, domain 1"/>
    <property type="match status" value="1"/>
</dbReference>
<dbReference type="Gene3D" id="1.10.230.10">
    <property type="entry name" value="Cytochrome P450-Terp, domain 2"/>
    <property type="match status" value="1"/>
</dbReference>
<evidence type="ECO:0000256" key="4">
    <source>
        <dbReference type="ARBA" id="ARBA00022679"/>
    </source>
</evidence>
<dbReference type="InterPro" id="IPR016142">
    <property type="entry name" value="Citrate_synth-like_lrg_a-sub"/>
</dbReference>
<comment type="pathway">
    <text evidence="1">Carbohydrate metabolism; tricarboxylic acid cycle.</text>
</comment>
<comment type="caution">
    <text evidence="7">The sequence shown here is derived from an EMBL/GenBank/DDBJ whole genome shotgun (WGS) entry which is preliminary data.</text>
</comment>
<dbReference type="GO" id="GO:0036440">
    <property type="term" value="F:citrate synthase activity"/>
    <property type="evidence" value="ECO:0007669"/>
    <property type="project" value="UniProtKB-EC"/>
</dbReference>
<dbReference type="RefSeq" id="WP_203914432.1">
    <property type="nucleotide sequence ID" value="NZ_BONY01000104.1"/>
</dbReference>
<organism evidence="7 8">
    <name type="scientific">Rhizocola hellebori</name>
    <dbReference type="NCBI Taxonomy" id="1392758"/>
    <lineage>
        <taxon>Bacteria</taxon>
        <taxon>Bacillati</taxon>
        <taxon>Actinomycetota</taxon>
        <taxon>Actinomycetes</taxon>
        <taxon>Micromonosporales</taxon>
        <taxon>Micromonosporaceae</taxon>
        <taxon>Rhizocola</taxon>
    </lineage>
</organism>
<evidence type="ECO:0000256" key="5">
    <source>
        <dbReference type="SAM" id="MobiDB-lite"/>
    </source>
</evidence>
<dbReference type="SUPFAM" id="SSF48256">
    <property type="entry name" value="Citrate synthase"/>
    <property type="match status" value="1"/>
</dbReference>
<dbReference type="Proteomes" id="UP000612899">
    <property type="component" value="Unassembled WGS sequence"/>
</dbReference>
<dbReference type="AlphaFoldDB" id="A0A8J3QH06"/>
<feature type="region of interest" description="Disordered" evidence="5">
    <location>
        <begin position="154"/>
        <end position="184"/>
    </location>
</feature>
<dbReference type="GO" id="GO:0006355">
    <property type="term" value="P:regulation of DNA-templated transcription"/>
    <property type="evidence" value="ECO:0007669"/>
    <property type="project" value="InterPro"/>
</dbReference>
<evidence type="ECO:0000313" key="7">
    <source>
        <dbReference type="EMBL" id="GIH10713.1"/>
    </source>
</evidence>
<dbReference type="InterPro" id="IPR036969">
    <property type="entry name" value="Citrate_synthase_sf"/>
</dbReference>
<dbReference type="GO" id="GO:0006099">
    <property type="term" value="P:tricarboxylic acid cycle"/>
    <property type="evidence" value="ECO:0007669"/>
    <property type="project" value="UniProtKB-UniPathway"/>
</dbReference>
<dbReference type="SUPFAM" id="SSF46955">
    <property type="entry name" value="Putative DNA-binding domain"/>
    <property type="match status" value="1"/>
</dbReference>